<dbReference type="InterPro" id="IPR031157">
    <property type="entry name" value="G_TR_CS"/>
</dbReference>
<dbReference type="SUPFAM" id="SSF52540">
    <property type="entry name" value="P-loop containing nucleoside triphosphate hydrolases"/>
    <property type="match status" value="1"/>
</dbReference>
<dbReference type="SUPFAM" id="SSF54980">
    <property type="entry name" value="EF-G C-terminal domain-like"/>
    <property type="match status" value="2"/>
</dbReference>
<dbReference type="GO" id="GO:0006412">
    <property type="term" value="P:translation"/>
    <property type="evidence" value="ECO:0007669"/>
    <property type="project" value="UniProtKB-KW"/>
</dbReference>
<reference evidence="5" key="1">
    <citation type="submission" date="2021-05" db="EMBL/GenBank/DDBJ databases">
        <authorList>
            <person name="Arsene-Ploetze F."/>
        </authorList>
    </citation>
    <scope>NUCLEOTIDE SEQUENCE</scope>
    <source>
        <strain evidence="5">DSM 42138</strain>
    </source>
</reference>
<dbReference type="NCBIfam" id="TIGR00231">
    <property type="entry name" value="small_GTP"/>
    <property type="match status" value="1"/>
</dbReference>
<dbReference type="Gene3D" id="3.40.50.300">
    <property type="entry name" value="P-loop containing nucleotide triphosphate hydrolases"/>
    <property type="match status" value="1"/>
</dbReference>
<dbReference type="Pfam" id="PF03764">
    <property type="entry name" value="EFG_IV"/>
    <property type="match status" value="1"/>
</dbReference>
<dbReference type="Proteomes" id="UP001152519">
    <property type="component" value="Unassembled WGS sequence"/>
</dbReference>
<dbReference type="InterPro" id="IPR020568">
    <property type="entry name" value="Ribosomal_Su5_D2-typ_SF"/>
</dbReference>
<dbReference type="InterPro" id="IPR005225">
    <property type="entry name" value="Small_GTP-bd"/>
</dbReference>
<evidence type="ECO:0000259" key="4">
    <source>
        <dbReference type="PROSITE" id="PS51722"/>
    </source>
</evidence>
<evidence type="ECO:0000313" key="5">
    <source>
        <dbReference type="EMBL" id="CAG6391332.1"/>
    </source>
</evidence>
<evidence type="ECO:0000256" key="2">
    <source>
        <dbReference type="ARBA" id="ARBA00022917"/>
    </source>
</evidence>
<dbReference type="PANTHER" id="PTHR43261">
    <property type="entry name" value="TRANSLATION ELONGATION FACTOR G-RELATED"/>
    <property type="match status" value="1"/>
</dbReference>
<dbReference type="GO" id="GO:0003924">
    <property type="term" value="F:GTPase activity"/>
    <property type="evidence" value="ECO:0007669"/>
    <property type="project" value="InterPro"/>
</dbReference>
<sequence>MPSLNLGILAHIDAGKTSLTERLLYSAGVIDTIGSVDRGSTTTDTLALEKQRGITIRSAVVSFEVGGTTVNLIDTPGHPDFIAEVERVLGVLDGAVLVVSAVEGVQPQTVVLMRTLRRLRIPTLVFVNKLDRRGADLDRTLAGIATRLTPDVVPLASAVAQGGKDAAALPYEASDPGFAARLTETLAGHDDGLLAEWVRAGTDALPHPRLRQALAAQTGRALVHPVYAGSAVTGAGVDALIEGIAELLPGSAGDPEGPLSGSVFTMERGLAGERIAYVRLTSGTLHVRDRPPLHRDGAVVGEGRVTALSVFDHGTAVPGPSAAAGRIARVWGLGEVRIGDTVGAPAQAPGAAHHFAPPNLETVVAARRPADRAALHTALGQLAEQDPLINLRRDEDRGEIAVSLYGEVQKEVIQATLADDYGVEADFRETTTIHIEQVTGSGAAVEFNKKDANPFLATVGLRVDPAPAGSGISLRREVELGSMPYAFFVAVEETVRSTLAQGLYGWQVADCTVTMTHSGYSARQSHAHAVFDKSMSSTSGDFRNLTPLVLMAALRQAGTRVHEPMHRFRIELPADALGAVLPVLSRLRAVPRAPASTGPAGSVLEGDIPAARVHDLEQQLPTLTRGEGALETVFDHYAPVHGVLPVRPRSGPDPLDRREYLLQVQRRLGPAASRTAVVRA</sequence>
<dbReference type="InterPro" id="IPR005517">
    <property type="entry name" value="Transl_elong_EFG/EF2_IV"/>
</dbReference>
<keyword evidence="6" id="KW-1185">Reference proteome</keyword>
<keyword evidence="2" id="KW-0648">Protein biosynthesis</keyword>
<dbReference type="InterPro" id="IPR000640">
    <property type="entry name" value="EFG_V-like"/>
</dbReference>
<dbReference type="PRINTS" id="PR01037">
    <property type="entry name" value="TCRTETOQM"/>
</dbReference>
<dbReference type="Pfam" id="PF14492">
    <property type="entry name" value="EFG_III"/>
    <property type="match status" value="1"/>
</dbReference>
<evidence type="ECO:0000256" key="3">
    <source>
        <dbReference type="ARBA" id="ARBA00023134"/>
    </source>
</evidence>
<proteinExistence type="predicted"/>
<dbReference type="InterPro" id="IPR035647">
    <property type="entry name" value="EFG_III/V"/>
</dbReference>
<name>A0A9W4GNJ7_9ACTN</name>
<keyword evidence="3" id="KW-0342">GTP-binding</keyword>
<evidence type="ECO:0000313" key="6">
    <source>
        <dbReference type="Proteomes" id="UP001152519"/>
    </source>
</evidence>
<dbReference type="Pfam" id="PF00009">
    <property type="entry name" value="GTP_EFTU"/>
    <property type="match status" value="1"/>
</dbReference>
<dbReference type="CDD" id="cd04168">
    <property type="entry name" value="TetM_like"/>
    <property type="match status" value="1"/>
</dbReference>
<dbReference type="Gene3D" id="3.30.70.870">
    <property type="entry name" value="Elongation Factor G (Translational Gtpase), domain 3"/>
    <property type="match status" value="1"/>
</dbReference>
<dbReference type="Pfam" id="PF00679">
    <property type="entry name" value="EFG_C"/>
    <property type="match status" value="1"/>
</dbReference>
<dbReference type="InterPro" id="IPR027417">
    <property type="entry name" value="P-loop_NTPase"/>
</dbReference>
<dbReference type="GO" id="GO:0005525">
    <property type="term" value="F:GTP binding"/>
    <property type="evidence" value="ECO:0007669"/>
    <property type="project" value="UniProtKB-KW"/>
</dbReference>
<protein>
    <submittedName>
        <fullName evidence="5">Oxytetracycline resistance protein</fullName>
    </submittedName>
</protein>
<dbReference type="InterPro" id="IPR014721">
    <property type="entry name" value="Ribsml_uS5_D2-typ_fold_subgr"/>
</dbReference>
<dbReference type="RefSeq" id="WP_251484905.1">
    <property type="nucleotide sequence ID" value="NZ_CAJSLV010000013.1"/>
</dbReference>
<dbReference type="AlphaFoldDB" id="A0A9W4GNJ7"/>
<feature type="domain" description="Tr-type G" evidence="4">
    <location>
        <begin position="1"/>
        <end position="256"/>
    </location>
</feature>
<dbReference type="Gene3D" id="3.30.230.10">
    <property type="match status" value="1"/>
</dbReference>
<dbReference type="InterPro" id="IPR000795">
    <property type="entry name" value="T_Tr_GTP-bd_dom"/>
</dbReference>
<dbReference type="PROSITE" id="PS00301">
    <property type="entry name" value="G_TR_1"/>
    <property type="match status" value="1"/>
</dbReference>
<dbReference type="PROSITE" id="PS51722">
    <property type="entry name" value="G_TR_2"/>
    <property type="match status" value="1"/>
</dbReference>
<organism evidence="5 6">
    <name type="scientific">Actinacidiphila cocklensis</name>
    <dbReference type="NCBI Taxonomy" id="887465"/>
    <lineage>
        <taxon>Bacteria</taxon>
        <taxon>Bacillati</taxon>
        <taxon>Actinomycetota</taxon>
        <taxon>Actinomycetes</taxon>
        <taxon>Kitasatosporales</taxon>
        <taxon>Streptomycetaceae</taxon>
        <taxon>Actinacidiphila</taxon>
    </lineage>
</organism>
<dbReference type="EMBL" id="CAJSLV010000013">
    <property type="protein sequence ID" value="CAG6391332.1"/>
    <property type="molecule type" value="Genomic_DNA"/>
</dbReference>
<accession>A0A9W4GNJ7</accession>
<dbReference type="SUPFAM" id="SSF54211">
    <property type="entry name" value="Ribosomal protein S5 domain 2-like"/>
    <property type="match status" value="1"/>
</dbReference>
<dbReference type="Gene3D" id="2.40.30.10">
    <property type="entry name" value="Translation factors"/>
    <property type="match status" value="1"/>
</dbReference>
<keyword evidence="1" id="KW-0547">Nucleotide-binding</keyword>
<dbReference type="PRINTS" id="PR00315">
    <property type="entry name" value="ELONGATNFCT"/>
</dbReference>
<dbReference type="GO" id="GO:0032790">
    <property type="term" value="P:ribosome disassembly"/>
    <property type="evidence" value="ECO:0007669"/>
    <property type="project" value="TreeGrafter"/>
</dbReference>
<gene>
    <name evidence="5" type="primary">otrA</name>
    <name evidence="5" type="ORF">SCOCK_110160</name>
</gene>
<dbReference type="InterPro" id="IPR009000">
    <property type="entry name" value="Transl_B-barrel_sf"/>
</dbReference>
<comment type="caution">
    <text evidence="5">The sequence shown here is derived from an EMBL/GenBank/DDBJ whole genome shotgun (WGS) entry which is preliminary data.</text>
</comment>
<evidence type="ECO:0000256" key="1">
    <source>
        <dbReference type="ARBA" id="ARBA00022741"/>
    </source>
</evidence>
<dbReference type="SMART" id="SM00889">
    <property type="entry name" value="EFG_IV"/>
    <property type="match status" value="1"/>
</dbReference>
<dbReference type="PANTHER" id="PTHR43261:SF1">
    <property type="entry name" value="RIBOSOME-RELEASING FACTOR 2, MITOCHONDRIAL"/>
    <property type="match status" value="1"/>
</dbReference>
<dbReference type="SUPFAM" id="SSF50447">
    <property type="entry name" value="Translation proteins"/>
    <property type="match status" value="1"/>
</dbReference>
<dbReference type="InterPro" id="IPR041095">
    <property type="entry name" value="EFG_II"/>
</dbReference>